<dbReference type="GO" id="GO:0003700">
    <property type="term" value="F:DNA-binding transcription factor activity"/>
    <property type="evidence" value="ECO:0007669"/>
    <property type="project" value="InterPro"/>
</dbReference>
<feature type="domain" description="HTH merR-type" evidence="4">
    <location>
        <begin position="12"/>
        <end position="81"/>
    </location>
</feature>
<keyword evidence="6" id="KW-1185">Reference proteome</keyword>
<reference evidence="5 6" key="1">
    <citation type="journal article" date="2012" name="Stand. Genomic Sci.">
        <title>Complete genome sequence of the melanogenic marine bacterium Marinomonas mediterranea type strain (MMB-1(T)).</title>
        <authorList>
            <person name="Lucas-Elio P."/>
            <person name="Goodwin L."/>
            <person name="Woyke T."/>
            <person name="Pitluck S."/>
            <person name="Nolan M."/>
            <person name="Kyrpides N.C."/>
            <person name="Detter J.C."/>
            <person name="Copeland A."/>
            <person name="Teshima H."/>
            <person name="Bruce D."/>
            <person name="Detter C."/>
            <person name="Tapia R."/>
            <person name="Han S."/>
            <person name="Land M.L."/>
            <person name="Ivanova N."/>
            <person name="Mikhailova N."/>
            <person name="Johnston A.W."/>
            <person name="Sanchez-Amat A."/>
        </authorList>
    </citation>
    <scope>NUCLEOTIDE SEQUENCE [LARGE SCALE GENOMIC DNA]</scope>
    <source>
        <strain evidence="6">ATCC 700492 / JCM 21426 / NBRC 103028 / MMB-1</strain>
    </source>
</reference>
<evidence type="ECO:0000313" key="6">
    <source>
        <dbReference type="Proteomes" id="UP000001062"/>
    </source>
</evidence>
<evidence type="ECO:0000256" key="3">
    <source>
        <dbReference type="ARBA" id="ARBA00023163"/>
    </source>
</evidence>
<dbReference type="PATRIC" id="fig|717774.3.peg.1097"/>
<dbReference type="eggNOG" id="COG0789">
    <property type="taxonomic scope" value="Bacteria"/>
</dbReference>
<dbReference type="Gene3D" id="1.10.1660.10">
    <property type="match status" value="1"/>
</dbReference>
<keyword evidence="3" id="KW-0804">Transcription</keyword>
<dbReference type="InterPro" id="IPR047057">
    <property type="entry name" value="MerR_fam"/>
</dbReference>
<dbReference type="InterPro" id="IPR009061">
    <property type="entry name" value="DNA-bd_dom_put_sf"/>
</dbReference>
<dbReference type="PROSITE" id="PS50937">
    <property type="entry name" value="HTH_MERR_2"/>
    <property type="match status" value="1"/>
</dbReference>
<dbReference type="SMART" id="SM00422">
    <property type="entry name" value="HTH_MERR"/>
    <property type="match status" value="1"/>
</dbReference>
<dbReference type="PANTHER" id="PTHR30204">
    <property type="entry name" value="REDOX-CYCLING DRUG-SENSING TRANSCRIPTIONAL ACTIVATOR SOXR"/>
    <property type="match status" value="1"/>
</dbReference>
<proteinExistence type="predicted"/>
<dbReference type="GO" id="GO:0003677">
    <property type="term" value="F:DNA binding"/>
    <property type="evidence" value="ECO:0007669"/>
    <property type="project" value="UniProtKB-KW"/>
</dbReference>
<evidence type="ECO:0000256" key="2">
    <source>
        <dbReference type="ARBA" id="ARBA00023125"/>
    </source>
</evidence>
<evidence type="ECO:0000259" key="4">
    <source>
        <dbReference type="PROSITE" id="PS50937"/>
    </source>
</evidence>
<dbReference type="Proteomes" id="UP000001062">
    <property type="component" value="Chromosome"/>
</dbReference>
<dbReference type="RefSeq" id="WP_013660235.1">
    <property type="nucleotide sequence ID" value="NC_015276.1"/>
</dbReference>
<keyword evidence="1" id="KW-0805">Transcription regulation</keyword>
<accession>F2JTB2</accession>
<organism evidence="5 6">
    <name type="scientific">Marinomonas mediterranea (strain ATCC 700492 / JCM 21426 / NBRC 103028 / MMB-1)</name>
    <dbReference type="NCBI Taxonomy" id="717774"/>
    <lineage>
        <taxon>Bacteria</taxon>
        <taxon>Pseudomonadati</taxon>
        <taxon>Pseudomonadota</taxon>
        <taxon>Gammaproteobacteria</taxon>
        <taxon>Oceanospirillales</taxon>
        <taxon>Oceanospirillaceae</taxon>
        <taxon>Marinomonas</taxon>
    </lineage>
</organism>
<evidence type="ECO:0000313" key="5">
    <source>
        <dbReference type="EMBL" id="ADZ90330.1"/>
    </source>
</evidence>
<protein>
    <submittedName>
        <fullName evidence="5">Transcriptional regulator, MerR family</fullName>
    </submittedName>
</protein>
<dbReference type="Pfam" id="PF13411">
    <property type="entry name" value="MerR_1"/>
    <property type="match status" value="1"/>
</dbReference>
<dbReference type="HOGENOM" id="CLU_045945_0_0_6"/>
<dbReference type="EMBL" id="CP002583">
    <property type="protein sequence ID" value="ADZ90330.1"/>
    <property type="molecule type" value="Genomic_DNA"/>
</dbReference>
<sequence length="297" mass="33284">MSSTQEVSLEDHFPIRTLSLETGVNTVTLRAWERRYGLLKPVRTPKGHRLYNQKDVETVHNILHWIQKGVPVGKVKALLSNNKNAEELDGSNELSDDDVWSALRNQFIESSTNYQESKLLSDYQALSSQYPVDIIITQLIEPVVTSLFHLGDNGTAFRFFTSCLTKQITVHLNSYKHQGKKRPSVLVVNAASGSVFWSGLMALLLQARGYDPIWLSDVHNPNQWMPLLSGLNPSQCLCVCESVLPDGMETFMTELAKYEGSVVITGSEVWFKFRHLSDEVSNVSIYSSAMEGVMSIG</sequence>
<keyword evidence="2" id="KW-0238">DNA-binding</keyword>
<dbReference type="AlphaFoldDB" id="F2JTB2"/>
<dbReference type="PANTHER" id="PTHR30204:SF67">
    <property type="entry name" value="HTH-TYPE TRANSCRIPTIONAL REGULATOR MLRA-RELATED"/>
    <property type="match status" value="1"/>
</dbReference>
<dbReference type="InterPro" id="IPR000551">
    <property type="entry name" value="MerR-type_HTH_dom"/>
</dbReference>
<dbReference type="SUPFAM" id="SSF46955">
    <property type="entry name" value="Putative DNA-binding domain"/>
    <property type="match status" value="1"/>
</dbReference>
<dbReference type="STRING" id="717774.Marme_1055"/>
<gene>
    <name evidence="5" type="ordered locus">Marme_1055</name>
</gene>
<dbReference type="KEGG" id="mme:Marme_1055"/>
<name>F2JTB2_MARM1</name>
<evidence type="ECO:0000256" key="1">
    <source>
        <dbReference type="ARBA" id="ARBA00023015"/>
    </source>
</evidence>
<dbReference type="CDD" id="cd01104">
    <property type="entry name" value="HTH_MlrA-CarA"/>
    <property type="match status" value="1"/>
</dbReference>